<organism evidence="3 4">
    <name type="scientific">Mariniphaga anaerophila</name>
    <dbReference type="NCBI Taxonomy" id="1484053"/>
    <lineage>
        <taxon>Bacteria</taxon>
        <taxon>Pseudomonadati</taxon>
        <taxon>Bacteroidota</taxon>
        <taxon>Bacteroidia</taxon>
        <taxon>Marinilabiliales</taxon>
        <taxon>Prolixibacteraceae</taxon>
        <taxon>Mariniphaga</taxon>
    </lineage>
</organism>
<reference evidence="3 4" key="1">
    <citation type="submission" date="2016-11" db="EMBL/GenBank/DDBJ databases">
        <authorList>
            <person name="Jaros S."/>
            <person name="Januszkiewicz K."/>
            <person name="Wedrychowicz H."/>
        </authorList>
    </citation>
    <scope>NUCLEOTIDE SEQUENCE [LARGE SCALE GENOMIC DNA]</scope>
    <source>
        <strain evidence="3 4">DSM 26910</strain>
    </source>
</reference>
<dbReference type="InterPro" id="IPR025667">
    <property type="entry name" value="SprB_repeat"/>
</dbReference>
<dbReference type="SUPFAM" id="SSF53300">
    <property type="entry name" value="vWA-like"/>
    <property type="match status" value="1"/>
</dbReference>
<sequence>MKKFLLTKQISPILTTKLFGILFMVLFAFQAFAQTNVDTVNTRPEVVFQDLDGLGEPVYIGEIDAPAVPFSAPSLKMLKSGSVLLKSATTTSSELEWPNPGAVHIAKTAEATGTDGKWKINILVEGKNIQSSTDVVLVIDDSGSMGSGSESKMEEAKNAAKNFVTNLLADENSGIRIAVVTINSGAPTSFNDWSGSGIPETDIQFTDNVADLNSAIDNINAGGGTNIQGGFYVARQNLHNYSTADNKAVVLLSDGVPTYSYESTVTVSSAPPTIANCWYTTGWFGSLQYWATWSPTREEFADNYLTVTNSNYQVIDGTGGDFQLTLYTHEESCNPGNGTRNFRFEAGNHGLPAQYEAGLLINQGVDVYTIGFEVEVGGDAENVLTNSQNKGYYPVESGNLNQVYSEIASNIAYAATNAVFTDPMSTNVILESSANPPTWAVAPSSADVVVSKGSINFENMGEVPGNPGDTQWKIVWNIGTVSESGDKMYYYINLADGTDPTLLYDANEKTYMDYTDVNNNPDAHQETPDDFTIPKVSGGKGSIEIFYYRVNEAGNPINSSGTEVPREMAQKLIPETSMFFEYNGNTALDLDQTYTVIPDDKYISGSETFELNCNFSSENITPTSTEPNKTVWFGYQLSTPPVVTNVEYCVGDEATPLTATLAGGHTSAEYQLYFYTSETGGTPQASITPSTDTEEITSYWVAEGTSSECISPVRSEIQVDVKLCCDLDILVESNSPVCAGSDLFLYERGGEAGIISWTWTGPNGFSSNEQSPVVLAADASQNGFYVVEISDGTCTAKDSIEVIVSSDVITMTDCPTDITECADEIINGVQGKYLDWTIPDFSLNCLGIDSESSSFYMGFGLPEVKWTCWNFNHVQRIGNNEGVVNLWQSTGDGGNPYILSPLVFIDPSVDINMEVYAPAGRDFDWMLYLIDTTGTVTHVGTEHIIGDGLTNEYSINIPGSIPKAPYYLKFEFSGNGNNKCLVDNIYFDGILLDGAGCEGGIEFTVTGPTPGFFPVINDSTITYTATYTPSEGTPATESCSFNVTVEGVEASISNVTNTTCGEDNGSVTVEGESSSANPQFEYSLNGGSWIAFEAGNTSATIDQLAAGNYSINIRDISLEGSCEILTPLSASISAIPGPTVTISDFGPYCKDASAVELDGDPAGGIYSGSGVSAEGLFSPANANPGENFIKYVYTDENGCKDSSVIIITVNPLPNVSIEPVGSYCTTDENQQLTASPAGGTFSGTGVTAEGVFSPSTVGVGSYDVSYTYSNPSTGCTNTTQLTIGVENCCSLESAEANITDAIACNEGTATIEITATGGNLPLTYTLDGNSNTTGTFTGIAAGTYTWSVSESIEGCEPITGNIDVTQPNELVASAEVTAEILCFGETATVTLSAQGGTGAYAYTFNGTTNSTGVFENIAAGTDYAWSVTDENSCEDSGYIDVTQPAALEAEANVTAEIKCFDGTATVTLSATGGTGAYVFTFNETTNSTGVFENIAAGTDYAWSVTDENSCEDSGSIDVTQPSLLEAKAEVTAEIKCFDGTATVTLSATGGTGAYVFTFNETTNSTGVFENIAAGTDYAWSVTDENSCEDSGSIDVTQPTLLEANAEVTAEILCFGETATVTLSATGGTDVYAYTFNGTTNSTGVFENIVAGTDYAWSVTDENSCEDSGSIDVTQPTLLEAEANVTAEIKCFDGTATVTLSAQGGTGAYSYTFNGTTNSTGVFENIAAGTDYAWSVKDANNCEDSGSIDVTQPTLLEAKAEVTAEIKCFDGTATVTLSATGGTGVYAYTFNGTTNSTGVFENIVAGTDYAWSVTDENSCEDSGSIDVTQPEDLLCSTEQDSPVTIFGESDGVATVTVSGGVEPYSYLWDNNETTATASQLNAGTHSVTITDGNGCKTSCEVTITEPGQLSCSVVMDSQVVCFG</sequence>
<dbReference type="InterPro" id="IPR036465">
    <property type="entry name" value="vWFA_dom_sf"/>
</dbReference>
<dbReference type="SMART" id="SM00327">
    <property type="entry name" value="VWA"/>
    <property type="match status" value="1"/>
</dbReference>
<feature type="non-terminal residue" evidence="3">
    <location>
        <position position="1922"/>
    </location>
</feature>
<feature type="chain" id="PRO_5012635325" evidence="1">
    <location>
        <begin position="34"/>
        <end position="1922"/>
    </location>
</feature>
<dbReference type="InterPro" id="IPR013783">
    <property type="entry name" value="Ig-like_fold"/>
</dbReference>
<proteinExistence type="predicted"/>
<accession>A0A1M5GI93</accession>
<evidence type="ECO:0000256" key="1">
    <source>
        <dbReference type="SAM" id="SignalP"/>
    </source>
</evidence>
<gene>
    <name evidence="3" type="ORF">SAMN05444274_1234</name>
</gene>
<dbReference type="Gene3D" id="2.60.40.740">
    <property type="match status" value="1"/>
</dbReference>
<name>A0A1M5GI93_9BACT</name>
<keyword evidence="4" id="KW-1185">Reference proteome</keyword>
<evidence type="ECO:0000259" key="2">
    <source>
        <dbReference type="PROSITE" id="PS50234"/>
    </source>
</evidence>
<dbReference type="Proteomes" id="UP000184164">
    <property type="component" value="Unassembled WGS sequence"/>
</dbReference>
<protein>
    <submittedName>
        <fullName evidence="3">SprB repeat-containing protein</fullName>
    </submittedName>
</protein>
<evidence type="ECO:0000313" key="3">
    <source>
        <dbReference type="EMBL" id="SHG03396.1"/>
    </source>
</evidence>
<dbReference type="Pfam" id="PF21426">
    <property type="entry name" value="GBS104-like_Ig"/>
    <property type="match status" value="1"/>
</dbReference>
<dbReference type="CDD" id="cd00198">
    <property type="entry name" value="vWFA"/>
    <property type="match status" value="1"/>
</dbReference>
<dbReference type="InterPro" id="IPR049319">
    <property type="entry name" value="GBS104-like_Ig"/>
</dbReference>
<evidence type="ECO:0000313" key="4">
    <source>
        <dbReference type="Proteomes" id="UP000184164"/>
    </source>
</evidence>
<dbReference type="Gene3D" id="3.40.50.410">
    <property type="entry name" value="von Willebrand factor, type A domain"/>
    <property type="match status" value="1"/>
</dbReference>
<feature type="signal peptide" evidence="1">
    <location>
        <begin position="1"/>
        <end position="33"/>
    </location>
</feature>
<dbReference type="STRING" id="1484053.SAMN05444274_1234"/>
<dbReference type="RefSeq" id="WP_139249809.1">
    <property type="nucleotide sequence ID" value="NZ_FQUM01000023.1"/>
</dbReference>
<dbReference type="Pfam" id="PF13519">
    <property type="entry name" value="VWA_2"/>
    <property type="match status" value="1"/>
</dbReference>
<dbReference type="PROSITE" id="PS50234">
    <property type="entry name" value="VWFA"/>
    <property type="match status" value="1"/>
</dbReference>
<feature type="domain" description="VWFA" evidence="2">
    <location>
        <begin position="134"/>
        <end position="255"/>
    </location>
</feature>
<dbReference type="Pfam" id="PF13573">
    <property type="entry name" value="SprB"/>
    <property type="match status" value="1"/>
</dbReference>
<dbReference type="OrthoDB" id="7794186at2"/>
<dbReference type="InterPro" id="IPR002035">
    <property type="entry name" value="VWF_A"/>
</dbReference>
<dbReference type="EMBL" id="FQUM01000023">
    <property type="protein sequence ID" value="SHG03396.1"/>
    <property type="molecule type" value="Genomic_DNA"/>
</dbReference>
<dbReference type="Gene3D" id="2.60.40.10">
    <property type="entry name" value="Immunoglobulins"/>
    <property type="match status" value="1"/>
</dbReference>
<keyword evidence="1" id="KW-0732">Signal</keyword>